<accession>A0A8H9IVF7</accession>
<dbReference type="OrthoDB" id="3627045at2"/>
<feature type="compositionally biased region" description="Polar residues" evidence="1">
    <location>
        <begin position="1"/>
        <end position="16"/>
    </location>
</feature>
<protein>
    <recommendedName>
        <fullName evidence="4">PE domain-containing protein</fullName>
    </recommendedName>
</protein>
<keyword evidence="3" id="KW-1185">Reference proteome</keyword>
<dbReference type="Proteomes" id="UP000658656">
    <property type="component" value="Unassembled WGS sequence"/>
</dbReference>
<evidence type="ECO:0000256" key="1">
    <source>
        <dbReference type="SAM" id="MobiDB-lite"/>
    </source>
</evidence>
<sequence length="136" mass="14397">MTQPTSANTPVDTLTSVPPPAPIQVGSNGTPGGYRFDPDQVQSVIQKWQTLLDGVESDIYQAEFIANVRAPGAEPASKTFIAQGAGPSGSTLLEQHKRMRTYIQNYIAALQQASGKIAQSDDDARQAAAKQGQGIV</sequence>
<dbReference type="AlphaFoldDB" id="A0A8H9IVF7"/>
<dbReference type="RefSeq" id="WP_145932405.1">
    <property type="nucleotide sequence ID" value="NZ_BNAV01000004.1"/>
</dbReference>
<reference evidence="2" key="2">
    <citation type="submission" date="2020-09" db="EMBL/GenBank/DDBJ databases">
        <authorList>
            <person name="Sun Q."/>
            <person name="Zhou Y."/>
        </authorList>
    </citation>
    <scope>NUCLEOTIDE SEQUENCE</scope>
    <source>
        <strain evidence="2">CGMCC 4.7679</strain>
    </source>
</reference>
<evidence type="ECO:0000313" key="3">
    <source>
        <dbReference type="Proteomes" id="UP000658656"/>
    </source>
</evidence>
<evidence type="ECO:0000313" key="2">
    <source>
        <dbReference type="EMBL" id="GHF57645.1"/>
    </source>
</evidence>
<dbReference type="EMBL" id="BNAV01000004">
    <property type="protein sequence ID" value="GHF57645.1"/>
    <property type="molecule type" value="Genomic_DNA"/>
</dbReference>
<gene>
    <name evidence="2" type="ORF">GCM10017566_33610</name>
</gene>
<proteinExistence type="predicted"/>
<evidence type="ECO:0008006" key="4">
    <source>
        <dbReference type="Google" id="ProtNLM"/>
    </source>
</evidence>
<feature type="region of interest" description="Disordered" evidence="1">
    <location>
        <begin position="1"/>
        <end position="36"/>
    </location>
</feature>
<comment type="caution">
    <text evidence="2">The sequence shown here is derived from an EMBL/GenBank/DDBJ whole genome shotgun (WGS) entry which is preliminary data.</text>
</comment>
<reference evidence="2" key="1">
    <citation type="journal article" date="2014" name="Int. J. Syst. Evol. Microbiol.">
        <title>Complete genome sequence of Corynebacterium casei LMG S-19264T (=DSM 44701T), isolated from a smear-ripened cheese.</title>
        <authorList>
            <consortium name="US DOE Joint Genome Institute (JGI-PGF)"/>
            <person name="Walter F."/>
            <person name="Albersmeier A."/>
            <person name="Kalinowski J."/>
            <person name="Ruckert C."/>
        </authorList>
    </citation>
    <scope>NUCLEOTIDE SEQUENCE</scope>
    <source>
        <strain evidence="2">CGMCC 4.7679</strain>
    </source>
</reference>
<name>A0A8H9IVF7_9PSEU</name>
<organism evidence="2 3">
    <name type="scientific">Amycolatopsis bartoniae</name>
    <dbReference type="NCBI Taxonomy" id="941986"/>
    <lineage>
        <taxon>Bacteria</taxon>
        <taxon>Bacillati</taxon>
        <taxon>Actinomycetota</taxon>
        <taxon>Actinomycetes</taxon>
        <taxon>Pseudonocardiales</taxon>
        <taxon>Pseudonocardiaceae</taxon>
        <taxon>Amycolatopsis</taxon>
    </lineage>
</organism>